<evidence type="ECO:0000256" key="4">
    <source>
        <dbReference type="ARBA" id="ARBA00022723"/>
    </source>
</evidence>
<comment type="similarity">
    <text evidence="7">Belongs to the chloroperoxidase family.</text>
</comment>
<sequence>MASTSPPSPRNTDPQTRHPACTASFSNMLNNDEGNRPPPRGVYQPPEKTDTRGPCPMLNTLANHGLIPRSGRNIQAREITSALHDVVGVSWPVALLFTHPIFLVHGEPDGDAEKWWESWRGVRQRLLENPLNMLVFRWGMRESGQYVDVPDAKTNKMQRVKVINLDQMGTANAIEHDISLTRRDRGQTQGCMAKQVDLVDGLLGFKCPLPPGGSPSHGEDRDVEATAEAIPSAVPMLTLQDLAGYRRQRVTQQRAEAGGSSRMIKYGKMEHSFACMEIALFLGVFGLSEEKYNKVPRAHARAFFMEERLPLEEGWIGRGMRTAERGWRPWWKFKCLRRGNSHRLGWLELIRSSGKVRRAIGRI</sequence>
<feature type="compositionally biased region" description="Polar residues" evidence="8">
    <location>
        <begin position="23"/>
        <end position="32"/>
    </location>
</feature>
<keyword evidence="5" id="KW-0560">Oxidoreductase</keyword>
<dbReference type="InterPro" id="IPR000028">
    <property type="entry name" value="Chloroperoxidase"/>
</dbReference>
<keyword evidence="4" id="KW-0479">Metal-binding</keyword>
<dbReference type="AlphaFoldDB" id="A0AAN6Y1R1"/>
<dbReference type="Pfam" id="PF01328">
    <property type="entry name" value="Peroxidase_2"/>
    <property type="match status" value="1"/>
</dbReference>
<name>A0AAN6Y1R1_9PEZI</name>
<evidence type="ECO:0000313" key="11">
    <source>
        <dbReference type="Proteomes" id="UP001301769"/>
    </source>
</evidence>
<feature type="compositionally biased region" description="Polar residues" evidence="8">
    <location>
        <begin position="1"/>
        <end position="14"/>
    </location>
</feature>
<reference evidence="10" key="1">
    <citation type="journal article" date="2023" name="Mol. Phylogenet. Evol.">
        <title>Genome-scale phylogeny and comparative genomics of the fungal order Sordariales.</title>
        <authorList>
            <person name="Hensen N."/>
            <person name="Bonometti L."/>
            <person name="Westerberg I."/>
            <person name="Brannstrom I.O."/>
            <person name="Guillou S."/>
            <person name="Cros-Aarteil S."/>
            <person name="Calhoun S."/>
            <person name="Haridas S."/>
            <person name="Kuo A."/>
            <person name="Mondo S."/>
            <person name="Pangilinan J."/>
            <person name="Riley R."/>
            <person name="LaButti K."/>
            <person name="Andreopoulos B."/>
            <person name="Lipzen A."/>
            <person name="Chen C."/>
            <person name="Yan M."/>
            <person name="Daum C."/>
            <person name="Ng V."/>
            <person name="Clum A."/>
            <person name="Steindorff A."/>
            <person name="Ohm R.A."/>
            <person name="Martin F."/>
            <person name="Silar P."/>
            <person name="Natvig D.O."/>
            <person name="Lalanne C."/>
            <person name="Gautier V."/>
            <person name="Ament-Velasquez S.L."/>
            <person name="Kruys A."/>
            <person name="Hutchinson M.I."/>
            <person name="Powell A.J."/>
            <person name="Barry K."/>
            <person name="Miller A.N."/>
            <person name="Grigoriev I.V."/>
            <person name="Debuchy R."/>
            <person name="Gladieux P."/>
            <person name="Hiltunen Thoren M."/>
            <person name="Johannesson H."/>
        </authorList>
    </citation>
    <scope>NUCLEOTIDE SEQUENCE</scope>
    <source>
        <strain evidence="10">PSN293</strain>
    </source>
</reference>
<gene>
    <name evidence="10" type="ORF">QBC37DRAFT_428479</name>
</gene>
<organism evidence="10 11">
    <name type="scientific">Rhypophila decipiens</name>
    <dbReference type="NCBI Taxonomy" id="261697"/>
    <lineage>
        <taxon>Eukaryota</taxon>
        <taxon>Fungi</taxon>
        <taxon>Dikarya</taxon>
        <taxon>Ascomycota</taxon>
        <taxon>Pezizomycotina</taxon>
        <taxon>Sordariomycetes</taxon>
        <taxon>Sordariomycetidae</taxon>
        <taxon>Sordariales</taxon>
        <taxon>Naviculisporaceae</taxon>
        <taxon>Rhypophila</taxon>
    </lineage>
</organism>
<dbReference type="SUPFAM" id="SSF47571">
    <property type="entry name" value="Cloroperoxidase"/>
    <property type="match status" value="1"/>
</dbReference>
<dbReference type="PROSITE" id="PS51405">
    <property type="entry name" value="HEME_HALOPEROXIDASE"/>
    <property type="match status" value="1"/>
</dbReference>
<evidence type="ECO:0000256" key="8">
    <source>
        <dbReference type="SAM" id="MobiDB-lite"/>
    </source>
</evidence>
<keyword evidence="2" id="KW-0575">Peroxidase</keyword>
<reference evidence="10" key="2">
    <citation type="submission" date="2023-05" db="EMBL/GenBank/DDBJ databases">
        <authorList>
            <consortium name="Lawrence Berkeley National Laboratory"/>
            <person name="Steindorff A."/>
            <person name="Hensen N."/>
            <person name="Bonometti L."/>
            <person name="Westerberg I."/>
            <person name="Brannstrom I.O."/>
            <person name="Guillou S."/>
            <person name="Cros-Aarteil S."/>
            <person name="Calhoun S."/>
            <person name="Haridas S."/>
            <person name="Kuo A."/>
            <person name="Mondo S."/>
            <person name="Pangilinan J."/>
            <person name="Riley R."/>
            <person name="Labutti K."/>
            <person name="Andreopoulos B."/>
            <person name="Lipzen A."/>
            <person name="Chen C."/>
            <person name="Yanf M."/>
            <person name="Daum C."/>
            <person name="Ng V."/>
            <person name="Clum A."/>
            <person name="Ohm R."/>
            <person name="Martin F."/>
            <person name="Silar P."/>
            <person name="Natvig D."/>
            <person name="Lalanne C."/>
            <person name="Gautier V."/>
            <person name="Ament-Velasquez S.L."/>
            <person name="Kruys A."/>
            <person name="Hutchinson M.I."/>
            <person name="Powell A.J."/>
            <person name="Barry K."/>
            <person name="Miller A.N."/>
            <person name="Grigoriev I.V."/>
            <person name="Debuchy R."/>
            <person name="Gladieux P."/>
            <person name="Thoren M.H."/>
            <person name="Johannesson H."/>
        </authorList>
    </citation>
    <scope>NUCLEOTIDE SEQUENCE</scope>
    <source>
        <strain evidence="10">PSN293</strain>
    </source>
</reference>
<dbReference type="GO" id="GO:0004601">
    <property type="term" value="F:peroxidase activity"/>
    <property type="evidence" value="ECO:0007669"/>
    <property type="project" value="UniProtKB-KW"/>
</dbReference>
<feature type="domain" description="Heme haloperoxidase family profile" evidence="9">
    <location>
        <begin position="39"/>
        <end position="327"/>
    </location>
</feature>
<accession>A0AAN6Y1R1</accession>
<evidence type="ECO:0000256" key="1">
    <source>
        <dbReference type="ARBA" id="ARBA00001970"/>
    </source>
</evidence>
<feature type="region of interest" description="Disordered" evidence="8">
    <location>
        <begin position="1"/>
        <end position="52"/>
    </location>
</feature>
<evidence type="ECO:0000313" key="10">
    <source>
        <dbReference type="EMBL" id="KAK4210626.1"/>
    </source>
</evidence>
<dbReference type="InterPro" id="IPR036851">
    <property type="entry name" value="Chloroperoxidase-like_sf"/>
</dbReference>
<dbReference type="PANTHER" id="PTHR33577:SF9">
    <property type="entry name" value="PEROXIDASE STCC"/>
    <property type="match status" value="1"/>
</dbReference>
<comment type="caution">
    <text evidence="10">The sequence shown here is derived from an EMBL/GenBank/DDBJ whole genome shotgun (WGS) entry which is preliminary data.</text>
</comment>
<keyword evidence="3" id="KW-0349">Heme</keyword>
<evidence type="ECO:0000256" key="6">
    <source>
        <dbReference type="ARBA" id="ARBA00023004"/>
    </source>
</evidence>
<proteinExistence type="inferred from homology"/>
<dbReference type="PANTHER" id="PTHR33577">
    <property type="entry name" value="STERIGMATOCYSTIN BIOSYNTHESIS PEROXIDASE STCC-RELATED"/>
    <property type="match status" value="1"/>
</dbReference>
<evidence type="ECO:0000256" key="5">
    <source>
        <dbReference type="ARBA" id="ARBA00023002"/>
    </source>
</evidence>
<keyword evidence="6" id="KW-0408">Iron</keyword>
<evidence type="ECO:0000256" key="7">
    <source>
        <dbReference type="ARBA" id="ARBA00025795"/>
    </source>
</evidence>
<comment type="cofactor">
    <cofactor evidence="1">
        <name>heme b</name>
        <dbReference type="ChEBI" id="CHEBI:60344"/>
    </cofactor>
</comment>
<evidence type="ECO:0000256" key="2">
    <source>
        <dbReference type="ARBA" id="ARBA00022559"/>
    </source>
</evidence>
<evidence type="ECO:0000256" key="3">
    <source>
        <dbReference type="ARBA" id="ARBA00022617"/>
    </source>
</evidence>
<dbReference type="EMBL" id="MU858170">
    <property type="protein sequence ID" value="KAK4210626.1"/>
    <property type="molecule type" value="Genomic_DNA"/>
</dbReference>
<evidence type="ECO:0000259" key="9">
    <source>
        <dbReference type="PROSITE" id="PS51405"/>
    </source>
</evidence>
<keyword evidence="11" id="KW-1185">Reference proteome</keyword>
<dbReference type="Gene3D" id="1.10.489.10">
    <property type="entry name" value="Chloroperoxidase-like"/>
    <property type="match status" value="1"/>
</dbReference>
<dbReference type="Proteomes" id="UP001301769">
    <property type="component" value="Unassembled WGS sequence"/>
</dbReference>
<protein>
    <recommendedName>
        <fullName evidence="9">Heme haloperoxidase family profile domain-containing protein</fullName>
    </recommendedName>
</protein>
<dbReference type="GO" id="GO:0046872">
    <property type="term" value="F:metal ion binding"/>
    <property type="evidence" value="ECO:0007669"/>
    <property type="project" value="UniProtKB-KW"/>
</dbReference>